<dbReference type="EC" id="4.2.1.20" evidence="12"/>
<comment type="similarity">
    <text evidence="4 12">Belongs to the TrpB family.</text>
</comment>
<dbReference type="UniPathway" id="UPA00035">
    <property type="reaction ID" value="UER00044"/>
</dbReference>
<gene>
    <name evidence="12 14" type="primary">trpB</name>
    <name evidence="14" type="ORF">NCTC13337_02525</name>
</gene>
<evidence type="ECO:0000256" key="5">
    <source>
        <dbReference type="ARBA" id="ARBA00011270"/>
    </source>
</evidence>
<evidence type="ECO:0000256" key="9">
    <source>
        <dbReference type="ARBA" id="ARBA00023141"/>
    </source>
</evidence>
<dbReference type="PANTHER" id="PTHR48077:SF3">
    <property type="entry name" value="TRYPTOPHAN SYNTHASE"/>
    <property type="match status" value="1"/>
</dbReference>
<dbReference type="FunFam" id="3.40.50.1100:FF:000001">
    <property type="entry name" value="Tryptophan synthase beta chain"/>
    <property type="match status" value="1"/>
</dbReference>
<evidence type="ECO:0000313" key="14">
    <source>
        <dbReference type="EMBL" id="SUO97611.1"/>
    </source>
</evidence>
<protein>
    <recommendedName>
        <fullName evidence="12">Tryptophan synthase beta chain</fullName>
        <ecNumber evidence="12">4.2.1.20</ecNumber>
    </recommendedName>
</protein>
<dbReference type="Gene3D" id="3.40.50.1100">
    <property type="match status" value="2"/>
</dbReference>
<proteinExistence type="inferred from homology"/>
<evidence type="ECO:0000313" key="15">
    <source>
        <dbReference type="Proteomes" id="UP000254601"/>
    </source>
</evidence>
<dbReference type="GO" id="GO:0005737">
    <property type="term" value="C:cytoplasm"/>
    <property type="evidence" value="ECO:0007669"/>
    <property type="project" value="TreeGrafter"/>
</dbReference>
<comment type="pathway">
    <text evidence="3 12">Amino-acid biosynthesis; L-tryptophan biosynthesis; L-tryptophan from chorismate: step 5/5.</text>
</comment>
<evidence type="ECO:0000256" key="12">
    <source>
        <dbReference type="HAMAP-Rule" id="MF_00133"/>
    </source>
</evidence>
<dbReference type="InterPro" id="IPR006653">
    <property type="entry name" value="Trp_synth_b_CS"/>
</dbReference>
<evidence type="ECO:0000256" key="10">
    <source>
        <dbReference type="ARBA" id="ARBA00023239"/>
    </source>
</evidence>
<accession>A0A380N139</accession>
<evidence type="ECO:0000256" key="2">
    <source>
        <dbReference type="ARBA" id="ARBA00002786"/>
    </source>
</evidence>
<feature type="modified residue" description="N6-(pyridoxal phosphate)lysine" evidence="12">
    <location>
        <position position="93"/>
    </location>
</feature>
<dbReference type="EMBL" id="UHIC01000001">
    <property type="protein sequence ID" value="SUO97611.1"/>
    <property type="molecule type" value="Genomic_DNA"/>
</dbReference>
<reference evidence="14 15" key="1">
    <citation type="submission" date="2018-06" db="EMBL/GenBank/DDBJ databases">
        <authorList>
            <consortium name="Pathogen Informatics"/>
            <person name="Doyle S."/>
        </authorList>
    </citation>
    <scope>NUCLEOTIDE SEQUENCE [LARGE SCALE GENOMIC DNA]</scope>
    <source>
        <strain evidence="14 15">NCTC13337</strain>
    </source>
</reference>
<evidence type="ECO:0000256" key="7">
    <source>
        <dbReference type="ARBA" id="ARBA00022822"/>
    </source>
</evidence>
<keyword evidence="8 12" id="KW-0663">Pyridoxal phosphate</keyword>
<comment type="catalytic activity">
    <reaction evidence="11 12">
        <text>(1S,2R)-1-C-(indol-3-yl)glycerol 3-phosphate + L-serine = D-glyceraldehyde 3-phosphate + L-tryptophan + H2O</text>
        <dbReference type="Rhea" id="RHEA:10532"/>
        <dbReference type="ChEBI" id="CHEBI:15377"/>
        <dbReference type="ChEBI" id="CHEBI:33384"/>
        <dbReference type="ChEBI" id="CHEBI:57912"/>
        <dbReference type="ChEBI" id="CHEBI:58866"/>
        <dbReference type="ChEBI" id="CHEBI:59776"/>
        <dbReference type="EC" id="4.2.1.20"/>
    </reaction>
</comment>
<evidence type="ECO:0000256" key="1">
    <source>
        <dbReference type="ARBA" id="ARBA00001933"/>
    </source>
</evidence>
<name>A0A380N139_9GAMM</name>
<dbReference type="InterPro" id="IPR006654">
    <property type="entry name" value="Trp_synth_beta"/>
</dbReference>
<comment type="subunit">
    <text evidence="5 12">Tetramer of two alpha and two beta chains.</text>
</comment>
<keyword evidence="6 12" id="KW-0028">Amino-acid biosynthesis</keyword>
<dbReference type="SUPFAM" id="SSF53686">
    <property type="entry name" value="Tryptophan synthase beta subunit-like PLP-dependent enzymes"/>
    <property type="match status" value="1"/>
</dbReference>
<dbReference type="FunFam" id="3.40.50.1100:FF:000004">
    <property type="entry name" value="Tryptophan synthase beta chain"/>
    <property type="match status" value="1"/>
</dbReference>
<comment type="cofactor">
    <cofactor evidence="1 12">
        <name>pyridoxal 5'-phosphate</name>
        <dbReference type="ChEBI" id="CHEBI:597326"/>
    </cofactor>
</comment>
<dbReference type="InterPro" id="IPR023026">
    <property type="entry name" value="Trp_synth_beta/beta-like"/>
</dbReference>
<feature type="domain" description="Tryptophan synthase beta chain-like PALP" evidence="13">
    <location>
        <begin position="59"/>
        <end position="384"/>
    </location>
</feature>
<dbReference type="CDD" id="cd06446">
    <property type="entry name" value="Trp-synth_B"/>
    <property type="match status" value="1"/>
</dbReference>
<dbReference type="Proteomes" id="UP000254601">
    <property type="component" value="Unassembled WGS sequence"/>
</dbReference>
<sequence length="401" mass="43184">MTDMFSFPDARGYFGRFGGQFIAETLMQAVLELQQAYEAARNEPEFWAKFREELRDYVGRPSPLYFAERLTKKAGGAEIWLKREDLNHTGAHKVNNTVGQALLAARLGKPRVIAETGAGQHGVATATVAARLGLECVVYMGAEDVKRQAPNVYRMKLLGAKVVPVESGSKTLKDAMNEALRDWVANIDSTFYIIGTVAGPHPYPMLVRDFQKVIGEEVKAQSKERFGGLPDAVVACVGGGSNAMGIFYPFYEDKDVRLIGVEAGGHGIASGEHAAPLTANAPVGVLHGNRTKLMSNEDGQISATHSISAGLDYPGVGPEHAWLQEIGRAEYVSADDKEAMQAFHDLCQLEGIIPALESSHAVAYAMKLAQTLGVGKRIVVNLSGRGDKDINTVAALDGITL</sequence>
<dbReference type="GO" id="GO:0004834">
    <property type="term" value="F:tryptophan synthase activity"/>
    <property type="evidence" value="ECO:0007669"/>
    <property type="project" value="UniProtKB-UniRule"/>
</dbReference>
<evidence type="ECO:0000259" key="13">
    <source>
        <dbReference type="Pfam" id="PF00291"/>
    </source>
</evidence>
<dbReference type="PIRSF" id="PIRSF001413">
    <property type="entry name" value="Trp_syn_beta"/>
    <property type="match status" value="1"/>
</dbReference>
<dbReference type="InterPro" id="IPR036052">
    <property type="entry name" value="TrpB-like_PALP_sf"/>
</dbReference>
<dbReference type="Pfam" id="PF00291">
    <property type="entry name" value="PALP"/>
    <property type="match status" value="1"/>
</dbReference>
<dbReference type="NCBIfam" id="TIGR00263">
    <property type="entry name" value="trpB"/>
    <property type="match status" value="1"/>
</dbReference>
<evidence type="ECO:0000256" key="8">
    <source>
        <dbReference type="ARBA" id="ARBA00022898"/>
    </source>
</evidence>
<dbReference type="InterPro" id="IPR001926">
    <property type="entry name" value="TrpB-like_PALP"/>
</dbReference>
<evidence type="ECO:0000256" key="11">
    <source>
        <dbReference type="ARBA" id="ARBA00049047"/>
    </source>
</evidence>
<keyword evidence="15" id="KW-1185">Reference proteome</keyword>
<keyword evidence="7 12" id="KW-0822">Tryptophan biosynthesis</keyword>
<dbReference type="HAMAP" id="MF_00133">
    <property type="entry name" value="Trp_synth_beta"/>
    <property type="match status" value="1"/>
</dbReference>
<dbReference type="PROSITE" id="PS00168">
    <property type="entry name" value="TRP_SYNTHASE_BETA"/>
    <property type="match status" value="1"/>
</dbReference>
<comment type="function">
    <text evidence="2 12">The beta subunit is responsible for the synthesis of L-tryptophan from indole and L-serine.</text>
</comment>
<dbReference type="PANTHER" id="PTHR48077">
    <property type="entry name" value="TRYPTOPHAN SYNTHASE-RELATED"/>
    <property type="match status" value="1"/>
</dbReference>
<dbReference type="AlphaFoldDB" id="A0A380N139"/>
<keyword evidence="9 12" id="KW-0057">Aromatic amino acid biosynthesis</keyword>
<evidence type="ECO:0000256" key="6">
    <source>
        <dbReference type="ARBA" id="ARBA00022605"/>
    </source>
</evidence>
<evidence type="ECO:0000256" key="4">
    <source>
        <dbReference type="ARBA" id="ARBA00009982"/>
    </source>
</evidence>
<keyword evidence="10 12" id="KW-0456">Lyase</keyword>
<evidence type="ECO:0000256" key="3">
    <source>
        <dbReference type="ARBA" id="ARBA00004733"/>
    </source>
</evidence>
<organism evidence="14 15">
    <name type="scientific">Suttonella ornithocola</name>
    <dbReference type="NCBI Taxonomy" id="279832"/>
    <lineage>
        <taxon>Bacteria</taxon>
        <taxon>Pseudomonadati</taxon>
        <taxon>Pseudomonadota</taxon>
        <taxon>Gammaproteobacteria</taxon>
        <taxon>Cardiobacteriales</taxon>
        <taxon>Cardiobacteriaceae</taxon>
        <taxon>Suttonella</taxon>
    </lineage>
</organism>